<comment type="caution">
    <text evidence="7">The sequence shown here is derived from an EMBL/GenBank/DDBJ whole genome shotgun (WGS) entry which is preliminary data.</text>
</comment>
<feature type="transmembrane region" description="Helical" evidence="6">
    <location>
        <begin position="268"/>
        <end position="290"/>
    </location>
</feature>
<feature type="transmembrane region" description="Helical" evidence="6">
    <location>
        <begin position="232"/>
        <end position="256"/>
    </location>
</feature>
<feature type="transmembrane region" description="Helical" evidence="6">
    <location>
        <begin position="56"/>
        <end position="74"/>
    </location>
</feature>
<dbReference type="Proteomes" id="UP000177273">
    <property type="component" value="Unassembled WGS sequence"/>
</dbReference>
<dbReference type="RefSeq" id="WP_070786922.1">
    <property type="nucleotide sequence ID" value="NZ_MKIQ01000001.1"/>
</dbReference>
<dbReference type="InterPro" id="IPR050189">
    <property type="entry name" value="MFS_Efflux_Transporters"/>
</dbReference>
<evidence type="ECO:0000256" key="5">
    <source>
        <dbReference type="ARBA" id="ARBA00023136"/>
    </source>
</evidence>
<name>A0A9Q5JJ49_9LACT</name>
<dbReference type="EMBL" id="MKIQ01000001">
    <property type="protein sequence ID" value="OFI48011.1"/>
    <property type="molecule type" value="Genomic_DNA"/>
</dbReference>
<dbReference type="GO" id="GO:0022857">
    <property type="term" value="F:transmembrane transporter activity"/>
    <property type="evidence" value="ECO:0007669"/>
    <property type="project" value="InterPro"/>
</dbReference>
<dbReference type="InterPro" id="IPR011701">
    <property type="entry name" value="MFS"/>
</dbReference>
<feature type="transmembrane region" description="Helical" evidence="6">
    <location>
        <begin position="359"/>
        <end position="379"/>
    </location>
</feature>
<keyword evidence="4 6" id="KW-1133">Transmembrane helix</keyword>
<evidence type="ECO:0000256" key="2">
    <source>
        <dbReference type="ARBA" id="ARBA00022475"/>
    </source>
</evidence>
<dbReference type="SUPFAM" id="SSF103473">
    <property type="entry name" value="MFS general substrate transporter"/>
    <property type="match status" value="1"/>
</dbReference>
<dbReference type="PANTHER" id="PTHR43124:SF3">
    <property type="entry name" value="CHLORAMPHENICOL EFFLUX PUMP RV0191"/>
    <property type="match status" value="1"/>
</dbReference>
<sequence length="428" mass="46288">MSFSQTIMNKIGFKDKKKFLGFLTVVSSGQIIYSAFEAFKGTFYNTLLEVFNLSNAQLGTILGALGISTFLYIPGGWINNRFSTRSLLITGMLVRFLTINYMLLFTPGFEQLKFIAMIWGVVDAFFWPAVLNGVILTTNESNRSIGFGLLESVRRALEVLMNFILVTVMSVAGGLAIFKGGMFVYNLLLIPLCFLVMKYIPKNGISAEHEGEGAKAADALKGLIAVMLKPKVWLASLSALTVYWCYIILIYTVPYLQAVYKINSSQAALFGIFNTGVMGIICGVLAGYIASKVLKSSSLLMGLALLVTAASLGLTLIVPKTKEALLPAVIVLFLFSFSIFLAKSIILAPVAELDIDSRYSGSAMSVGSFLAYAPVLLVYSMNGRIIDNNLSDPVAAYKTIFLIGVGVALFGAFCSFVLVALGKKSKAA</sequence>
<organism evidence="7 8">
    <name type="scientific">Floricoccus penangensis</name>
    <dbReference type="NCBI Taxonomy" id="1859475"/>
    <lineage>
        <taxon>Bacteria</taxon>
        <taxon>Bacillati</taxon>
        <taxon>Bacillota</taxon>
        <taxon>Bacilli</taxon>
        <taxon>Lactobacillales</taxon>
        <taxon>Streptococcaceae</taxon>
        <taxon>Floricoccus</taxon>
    </lineage>
</organism>
<dbReference type="GO" id="GO:0005886">
    <property type="term" value="C:plasma membrane"/>
    <property type="evidence" value="ECO:0007669"/>
    <property type="project" value="UniProtKB-SubCell"/>
</dbReference>
<reference evidence="8" key="1">
    <citation type="submission" date="2016-09" db="EMBL/GenBank/DDBJ databases">
        <title>Draft genome sequence of a novel species of the family Streptococcaceae isolated from flowers.</title>
        <authorList>
            <person name="Chuah L.-O."/>
            <person name="Yap K.-P."/>
            <person name="Thong K.L."/>
            <person name="Liong M.T."/>
            <person name="Ahmad R."/>
            <person name="Rusul G."/>
        </authorList>
    </citation>
    <scope>NUCLEOTIDE SEQUENCE [LARGE SCALE GENOMIC DNA]</scope>
    <source>
        <strain evidence="8">HibF3</strain>
    </source>
</reference>
<evidence type="ECO:0000313" key="7">
    <source>
        <dbReference type="EMBL" id="OFI48011.1"/>
    </source>
</evidence>
<protein>
    <submittedName>
        <fullName evidence="7">Transporter</fullName>
    </submittedName>
</protein>
<keyword evidence="3 6" id="KW-0812">Transmembrane</keyword>
<evidence type="ECO:0000256" key="3">
    <source>
        <dbReference type="ARBA" id="ARBA00022692"/>
    </source>
</evidence>
<dbReference type="Gene3D" id="1.20.1250.20">
    <property type="entry name" value="MFS general substrate transporter like domains"/>
    <property type="match status" value="2"/>
</dbReference>
<dbReference type="CDD" id="cd06174">
    <property type="entry name" value="MFS"/>
    <property type="match status" value="1"/>
</dbReference>
<evidence type="ECO:0000313" key="8">
    <source>
        <dbReference type="Proteomes" id="UP000177273"/>
    </source>
</evidence>
<keyword evidence="5 6" id="KW-0472">Membrane</keyword>
<evidence type="ECO:0000256" key="1">
    <source>
        <dbReference type="ARBA" id="ARBA00004651"/>
    </source>
</evidence>
<comment type="subcellular location">
    <subcellularLocation>
        <location evidence="1">Cell membrane</location>
        <topology evidence="1">Multi-pass membrane protein</topology>
    </subcellularLocation>
</comment>
<evidence type="ECO:0000256" key="4">
    <source>
        <dbReference type="ARBA" id="ARBA00022989"/>
    </source>
</evidence>
<proteinExistence type="predicted"/>
<accession>A0A9Q5JJ49</accession>
<dbReference type="PANTHER" id="PTHR43124">
    <property type="entry name" value="PURINE EFFLUX PUMP PBUE"/>
    <property type="match status" value="1"/>
</dbReference>
<evidence type="ECO:0000256" key="6">
    <source>
        <dbReference type="SAM" id="Phobius"/>
    </source>
</evidence>
<feature type="transmembrane region" description="Helical" evidence="6">
    <location>
        <begin position="324"/>
        <end position="347"/>
    </location>
</feature>
<feature type="transmembrane region" description="Helical" evidence="6">
    <location>
        <begin position="299"/>
        <end position="318"/>
    </location>
</feature>
<dbReference type="OrthoDB" id="9783227at2"/>
<keyword evidence="8" id="KW-1185">Reference proteome</keyword>
<dbReference type="InterPro" id="IPR036259">
    <property type="entry name" value="MFS_trans_sf"/>
</dbReference>
<feature type="transmembrane region" description="Helical" evidence="6">
    <location>
        <begin position="20"/>
        <end position="36"/>
    </location>
</feature>
<dbReference type="Pfam" id="PF07690">
    <property type="entry name" value="MFS_1"/>
    <property type="match status" value="1"/>
</dbReference>
<gene>
    <name evidence="7" type="ORF">BG262_00480</name>
</gene>
<feature type="transmembrane region" description="Helical" evidence="6">
    <location>
        <begin position="116"/>
        <end position="138"/>
    </location>
</feature>
<feature type="transmembrane region" description="Helical" evidence="6">
    <location>
        <begin position="399"/>
        <end position="421"/>
    </location>
</feature>
<keyword evidence="2" id="KW-1003">Cell membrane</keyword>
<dbReference type="AlphaFoldDB" id="A0A9Q5JJ49"/>
<feature type="transmembrane region" description="Helical" evidence="6">
    <location>
        <begin position="86"/>
        <end position="104"/>
    </location>
</feature>
<feature type="transmembrane region" description="Helical" evidence="6">
    <location>
        <begin position="159"/>
        <end position="177"/>
    </location>
</feature>